<organism evidence="1 2">
    <name type="scientific">Persea americana</name>
    <name type="common">Avocado</name>
    <dbReference type="NCBI Taxonomy" id="3435"/>
    <lineage>
        <taxon>Eukaryota</taxon>
        <taxon>Viridiplantae</taxon>
        <taxon>Streptophyta</taxon>
        <taxon>Embryophyta</taxon>
        <taxon>Tracheophyta</taxon>
        <taxon>Spermatophyta</taxon>
        <taxon>Magnoliopsida</taxon>
        <taxon>Magnoliidae</taxon>
        <taxon>Laurales</taxon>
        <taxon>Lauraceae</taxon>
        <taxon>Persea</taxon>
    </lineage>
</organism>
<keyword evidence="2" id="KW-1185">Reference proteome</keyword>
<gene>
    <name evidence="1" type="ORF">MRB53_025494</name>
</gene>
<dbReference type="EMBL" id="CM056816">
    <property type="protein sequence ID" value="KAJ8632158.1"/>
    <property type="molecule type" value="Genomic_DNA"/>
</dbReference>
<proteinExistence type="predicted"/>
<protein>
    <submittedName>
        <fullName evidence="1">Uncharacterized protein</fullName>
    </submittedName>
</protein>
<reference evidence="1 2" key="1">
    <citation type="journal article" date="2022" name="Hortic Res">
        <title>A haplotype resolved chromosomal level avocado genome allows analysis of novel avocado genes.</title>
        <authorList>
            <person name="Nath O."/>
            <person name="Fletcher S.J."/>
            <person name="Hayward A."/>
            <person name="Shaw L.M."/>
            <person name="Masouleh A.K."/>
            <person name="Furtado A."/>
            <person name="Henry R.J."/>
            <person name="Mitter N."/>
        </authorList>
    </citation>
    <scope>NUCLEOTIDE SEQUENCE [LARGE SCALE GENOMIC DNA]</scope>
    <source>
        <strain evidence="2">cv. Hass</strain>
    </source>
</reference>
<comment type="caution">
    <text evidence="1">The sequence shown here is derived from an EMBL/GenBank/DDBJ whole genome shotgun (WGS) entry which is preliminary data.</text>
</comment>
<name>A0ACC2LGC8_PERAE</name>
<evidence type="ECO:0000313" key="1">
    <source>
        <dbReference type="EMBL" id="KAJ8632158.1"/>
    </source>
</evidence>
<sequence length="145" mass="16215">MVDHPTVCCMCGDVGFPEKLFQCSKCLSRFQHSYCTNYYEESLGTSVCDWCQSEERSVRQVGLSKRSGGKYGKGMNRSEYSGDRIKESDRGENSHSDRGKNVSGAPSPRPAGRSTRILNLSFEQKPLAWDLGYVVFGAPHCVESW</sequence>
<dbReference type="Proteomes" id="UP001234297">
    <property type="component" value="Chromosome 8"/>
</dbReference>
<evidence type="ECO:0000313" key="2">
    <source>
        <dbReference type="Proteomes" id="UP001234297"/>
    </source>
</evidence>
<accession>A0ACC2LGC8</accession>